<dbReference type="GO" id="GO:0016740">
    <property type="term" value="F:transferase activity"/>
    <property type="evidence" value="ECO:0007669"/>
    <property type="project" value="UniProtKB-KW"/>
</dbReference>
<protein>
    <submittedName>
        <fullName evidence="1">CoA transferase subunit A</fullName>
    </submittedName>
</protein>
<proteinExistence type="predicted"/>
<organism evidence="1 2">
    <name type="scientific">Falsiroseomonas tokyonensis</name>
    <dbReference type="NCBI Taxonomy" id="430521"/>
    <lineage>
        <taxon>Bacteria</taxon>
        <taxon>Pseudomonadati</taxon>
        <taxon>Pseudomonadota</taxon>
        <taxon>Alphaproteobacteria</taxon>
        <taxon>Acetobacterales</taxon>
        <taxon>Roseomonadaceae</taxon>
        <taxon>Falsiroseomonas</taxon>
    </lineage>
</organism>
<keyword evidence="1" id="KW-0808">Transferase</keyword>
<comment type="caution">
    <text evidence="1">The sequence shown here is derived from an EMBL/GenBank/DDBJ whole genome shotgun (WGS) entry which is preliminary data.</text>
</comment>
<sequence length="275" mass="28985">MIPHTPDSLAASVPDGALVALPPDNSLPSVALARALVRRGAKDLRLLGVPVSGFATDLLIGAGCVAEVQTSAVSLGEAGFAPRFTAALKAGQITVRDATCPAIHSMLQAAEKGIPFMPLRGIIGSDILRNRPDWKVVPNPLGDGVSDPIVLLPALSPDVALIHGVMADEAGNVWVGRRRECATLAHASQRVLATVERLVKGDMLEDERLAPGVISGTYIEKVAVAERGAWPVALLDEYAFDAAHVAEYARLAKTEAGFAEYLDRYVFNARAQAAE</sequence>
<dbReference type="Pfam" id="PF01144">
    <property type="entry name" value="CoA_trans"/>
    <property type="match status" value="1"/>
</dbReference>
<dbReference type="RefSeq" id="WP_216839658.1">
    <property type="nucleotide sequence ID" value="NZ_JAFNJS010000010.1"/>
</dbReference>
<accession>A0ABV7C3X5</accession>
<dbReference type="InterPro" id="IPR004165">
    <property type="entry name" value="CoA_trans_fam_I"/>
</dbReference>
<keyword evidence="2" id="KW-1185">Reference proteome</keyword>
<name>A0ABV7C3X5_9PROT</name>
<evidence type="ECO:0000313" key="1">
    <source>
        <dbReference type="EMBL" id="MFC3003209.1"/>
    </source>
</evidence>
<dbReference type="SMART" id="SM00882">
    <property type="entry name" value="CoA_trans"/>
    <property type="match status" value="1"/>
</dbReference>
<reference evidence="2" key="1">
    <citation type="journal article" date="2019" name="Int. J. Syst. Evol. Microbiol.">
        <title>The Global Catalogue of Microorganisms (GCM) 10K type strain sequencing project: providing services to taxonomists for standard genome sequencing and annotation.</title>
        <authorList>
            <consortium name="The Broad Institute Genomics Platform"/>
            <consortium name="The Broad Institute Genome Sequencing Center for Infectious Disease"/>
            <person name="Wu L."/>
            <person name="Ma J."/>
        </authorList>
    </citation>
    <scope>NUCLEOTIDE SEQUENCE [LARGE SCALE GENOMIC DNA]</scope>
    <source>
        <strain evidence="2">CGMCC 1.16855</strain>
    </source>
</reference>
<gene>
    <name evidence="1" type="ORF">ACFOD3_25165</name>
</gene>
<dbReference type="EMBL" id="JBHRSB010000010">
    <property type="protein sequence ID" value="MFC3003209.1"/>
    <property type="molecule type" value="Genomic_DNA"/>
</dbReference>
<dbReference type="Proteomes" id="UP001595420">
    <property type="component" value="Unassembled WGS sequence"/>
</dbReference>
<evidence type="ECO:0000313" key="2">
    <source>
        <dbReference type="Proteomes" id="UP001595420"/>
    </source>
</evidence>